<dbReference type="PANTHER" id="PTHR22946:SF12">
    <property type="entry name" value="CONIDIAL PIGMENT BIOSYNTHESIS PROTEIN AYG1 (AFU_ORTHOLOGUE AFUA_2G17550)"/>
    <property type="match status" value="1"/>
</dbReference>
<dbReference type="Proteomes" id="UP000775872">
    <property type="component" value="Unassembled WGS sequence"/>
</dbReference>
<evidence type="ECO:0000256" key="2">
    <source>
        <dbReference type="SAM" id="SignalP"/>
    </source>
</evidence>
<proteinExistence type="inferred from homology"/>
<sequence>MSWDTIITFMRVSSLSGSAMALAFLQSPTSAKAEEEPILSLSTDSAFHFEVLVSLGEALYGGSDLAPVLGAAKNITPGDFESFSQAFQQLAYKTKDQAQDEEANYDPVNVGETWFSAATYFRRADFYLHNNWTNPLINTLWDEQTKAFDKGLSSLPIPGKRLQIPADNFTVEAIWYEPIPHLYKNQTSKRPTLILGNGYDGAQEDLYHTVVVAALARGWNCLTYEGPGHPTVRRKQNLGFIPDWERVVTPLVDYLLKDRSNVVDKDKLALFGFSFGGYLAARAAAFEPRISAVVLDGGVWDSFEAFSPNLSPELKELFDAGNKEAFDEAGRGLLDNPLVPSQARWGLAQGMWAFNTQSPFNFLQATKKYAVKDFITQIKVPVFVADAESEGFFSGQPQMVKDALGDLATLYTFKGAEGYHCQAGAFSSLNRVMFGWLNKVLPK</sequence>
<name>A0A9N9ZLA1_9HYPO</name>
<accession>A0A9N9ZLA1</accession>
<feature type="domain" description="AB hydrolase-1" evidence="3">
    <location>
        <begin position="209"/>
        <end position="360"/>
    </location>
</feature>
<dbReference type="EMBL" id="CABFOC020000074">
    <property type="protein sequence ID" value="CAH0057511.1"/>
    <property type="molecule type" value="Genomic_DNA"/>
</dbReference>
<dbReference type="PANTHER" id="PTHR22946">
    <property type="entry name" value="DIENELACTONE HYDROLASE DOMAIN-CONTAINING PROTEIN-RELATED"/>
    <property type="match status" value="1"/>
</dbReference>
<evidence type="ECO:0000256" key="1">
    <source>
        <dbReference type="ARBA" id="ARBA00038115"/>
    </source>
</evidence>
<gene>
    <name evidence="4" type="ORF">CSOL1703_00007293</name>
</gene>
<keyword evidence="2" id="KW-0732">Signal</keyword>
<dbReference type="AlphaFoldDB" id="A0A9N9ZLA1"/>
<dbReference type="OrthoDB" id="249703at2759"/>
<protein>
    <recommendedName>
        <fullName evidence="3">AB hydrolase-1 domain-containing protein</fullName>
    </recommendedName>
</protein>
<dbReference type="Gene3D" id="1.20.1440.110">
    <property type="entry name" value="acylaminoacyl peptidase"/>
    <property type="match status" value="1"/>
</dbReference>
<keyword evidence="5" id="KW-1185">Reference proteome</keyword>
<comment type="similarity">
    <text evidence="1">Belongs to the AB hydrolase superfamily. FUS2 hydrolase family.</text>
</comment>
<dbReference type="Gene3D" id="3.40.50.1820">
    <property type="entry name" value="alpha/beta hydrolase"/>
    <property type="match status" value="1"/>
</dbReference>
<evidence type="ECO:0000313" key="5">
    <source>
        <dbReference type="Proteomes" id="UP000775872"/>
    </source>
</evidence>
<feature type="chain" id="PRO_5040172508" description="AB hydrolase-1 domain-containing protein" evidence="2">
    <location>
        <begin position="34"/>
        <end position="443"/>
    </location>
</feature>
<feature type="signal peptide" evidence="2">
    <location>
        <begin position="1"/>
        <end position="33"/>
    </location>
</feature>
<evidence type="ECO:0000259" key="3">
    <source>
        <dbReference type="Pfam" id="PF12697"/>
    </source>
</evidence>
<dbReference type="InterPro" id="IPR050261">
    <property type="entry name" value="FrsA_esterase"/>
</dbReference>
<comment type="caution">
    <text evidence="4">The sequence shown here is derived from an EMBL/GenBank/DDBJ whole genome shotgun (WGS) entry which is preliminary data.</text>
</comment>
<evidence type="ECO:0000313" key="4">
    <source>
        <dbReference type="EMBL" id="CAH0057511.1"/>
    </source>
</evidence>
<dbReference type="InterPro" id="IPR000073">
    <property type="entry name" value="AB_hydrolase_1"/>
</dbReference>
<dbReference type="SUPFAM" id="SSF53474">
    <property type="entry name" value="alpha/beta-Hydrolases"/>
    <property type="match status" value="1"/>
</dbReference>
<dbReference type="Pfam" id="PF12697">
    <property type="entry name" value="Abhydrolase_6"/>
    <property type="match status" value="1"/>
</dbReference>
<reference evidence="4" key="1">
    <citation type="submission" date="2021-10" db="EMBL/GenBank/DDBJ databases">
        <authorList>
            <person name="Piombo E."/>
        </authorList>
    </citation>
    <scope>NUCLEOTIDE SEQUENCE</scope>
</reference>
<dbReference type="InterPro" id="IPR029058">
    <property type="entry name" value="AB_hydrolase_fold"/>
</dbReference>
<organism evidence="4 5">
    <name type="scientific">Clonostachys solani</name>
    <dbReference type="NCBI Taxonomy" id="160281"/>
    <lineage>
        <taxon>Eukaryota</taxon>
        <taxon>Fungi</taxon>
        <taxon>Dikarya</taxon>
        <taxon>Ascomycota</taxon>
        <taxon>Pezizomycotina</taxon>
        <taxon>Sordariomycetes</taxon>
        <taxon>Hypocreomycetidae</taxon>
        <taxon>Hypocreales</taxon>
        <taxon>Bionectriaceae</taxon>
        <taxon>Clonostachys</taxon>
    </lineage>
</organism>